<name>A0A2P2QLM6_RHIMU</name>
<proteinExistence type="predicted"/>
<accession>A0A2P2QLM6</accession>
<sequence>MKIEMLIKDLVLQIEGHYASIFNLPFSCEPFVLFTICSPSLPQLWVFWYPFKRELSLHY</sequence>
<evidence type="ECO:0000313" key="1">
    <source>
        <dbReference type="EMBL" id="MBX67868.1"/>
    </source>
</evidence>
<dbReference type="EMBL" id="GGEC01087384">
    <property type="protein sequence ID" value="MBX67868.1"/>
    <property type="molecule type" value="Transcribed_RNA"/>
</dbReference>
<dbReference type="AlphaFoldDB" id="A0A2P2QLM6"/>
<protein>
    <submittedName>
        <fullName evidence="1">Uncharacterized protein</fullName>
    </submittedName>
</protein>
<reference evidence="1" key="1">
    <citation type="submission" date="2018-02" db="EMBL/GenBank/DDBJ databases">
        <title>Rhizophora mucronata_Transcriptome.</title>
        <authorList>
            <person name="Meera S.P."/>
            <person name="Sreeshan A."/>
            <person name="Augustine A."/>
        </authorList>
    </citation>
    <scope>NUCLEOTIDE SEQUENCE</scope>
    <source>
        <tissue evidence="1">Leaf</tissue>
    </source>
</reference>
<organism evidence="1">
    <name type="scientific">Rhizophora mucronata</name>
    <name type="common">Asiatic mangrove</name>
    <dbReference type="NCBI Taxonomy" id="61149"/>
    <lineage>
        <taxon>Eukaryota</taxon>
        <taxon>Viridiplantae</taxon>
        <taxon>Streptophyta</taxon>
        <taxon>Embryophyta</taxon>
        <taxon>Tracheophyta</taxon>
        <taxon>Spermatophyta</taxon>
        <taxon>Magnoliopsida</taxon>
        <taxon>eudicotyledons</taxon>
        <taxon>Gunneridae</taxon>
        <taxon>Pentapetalae</taxon>
        <taxon>rosids</taxon>
        <taxon>fabids</taxon>
        <taxon>Malpighiales</taxon>
        <taxon>Rhizophoraceae</taxon>
        <taxon>Rhizophora</taxon>
    </lineage>
</organism>